<dbReference type="Pfam" id="PF25876">
    <property type="entry name" value="HH_MFP_RND"/>
    <property type="match status" value="1"/>
</dbReference>
<dbReference type="GO" id="GO:0015562">
    <property type="term" value="F:efflux transmembrane transporter activity"/>
    <property type="evidence" value="ECO:0007669"/>
    <property type="project" value="TreeGrafter"/>
</dbReference>
<dbReference type="PANTHER" id="PTHR30469">
    <property type="entry name" value="MULTIDRUG RESISTANCE PROTEIN MDTA"/>
    <property type="match status" value="1"/>
</dbReference>
<evidence type="ECO:0000259" key="4">
    <source>
        <dbReference type="Pfam" id="PF25876"/>
    </source>
</evidence>
<protein>
    <submittedName>
        <fullName evidence="7">Cation/multidrug efflux system, mebrane-fusion component</fullName>
    </submittedName>
</protein>
<keyword evidence="3" id="KW-0472">Membrane</keyword>
<dbReference type="EMBL" id="CP002080">
    <property type="protein sequence ID" value="ADI89116.1"/>
    <property type="molecule type" value="Genomic_DNA"/>
</dbReference>
<dbReference type="InterPro" id="IPR006143">
    <property type="entry name" value="RND_pump_MFP"/>
</dbReference>
<dbReference type="GeneID" id="9380606"/>
<feature type="coiled-coil region" evidence="2">
    <location>
        <begin position="113"/>
        <end position="178"/>
    </location>
</feature>
<evidence type="ECO:0000259" key="5">
    <source>
        <dbReference type="Pfam" id="PF25917"/>
    </source>
</evidence>
<feature type="transmembrane region" description="Helical" evidence="3">
    <location>
        <begin position="16"/>
        <end position="34"/>
    </location>
</feature>
<sequence>MPPIEFKNQLKSLETNIYMIFIILFLVSILPLIGCSNKTEEPEKVIAVQLTTAHPASELSNLSFSGNIVPRVESQLSFRVAGRIIKRLVDTGASITKNQALAQLDDTPFRLSIQEATAELHQAQSTLTRLQRDLQRNRSLVNIGAISRSDLDSLENLYQNTQAQVNAAQSRLDRAQNDLSYTTLRSPAVGTIAEVQAESGQVVSAGTPIFKLAQNGENEVQIDVPESQINEIKIDQPVSIKLLSLSDHTFTGHVREIATVADPNSRTYRVRISISNLPAAAKLGMTATVHFLNKNVDQQIILPIGALFQKGQQTAVWILPHGAKNLQLRPVKLSKINTETITVANGIQVGEQIVTAGVHRLDSKMSVKAWDGRLP</sequence>
<dbReference type="InterPro" id="IPR058625">
    <property type="entry name" value="MdtA-like_BSH"/>
</dbReference>
<dbReference type="RefSeq" id="WP_013196637.1">
    <property type="nucleotide sequence ID" value="NC_014259.1"/>
</dbReference>
<feature type="domain" description="Multidrug resistance protein MdtA-like barrel-sandwich hybrid" evidence="5">
    <location>
        <begin position="78"/>
        <end position="208"/>
    </location>
</feature>
<keyword evidence="3" id="KW-0812">Transmembrane</keyword>
<feature type="domain" description="CusB-like beta-barrel" evidence="6">
    <location>
        <begin position="220"/>
        <end position="292"/>
    </location>
</feature>
<dbReference type="Gene3D" id="2.40.420.20">
    <property type="match status" value="1"/>
</dbReference>
<evidence type="ECO:0000256" key="3">
    <source>
        <dbReference type="SAM" id="Phobius"/>
    </source>
</evidence>
<dbReference type="Gene3D" id="2.40.30.170">
    <property type="match status" value="1"/>
</dbReference>
<evidence type="ECO:0000313" key="8">
    <source>
        <dbReference type="Proteomes" id="UP000000392"/>
    </source>
</evidence>
<dbReference type="GO" id="GO:1990281">
    <property type="term" value="C:efflux pump complex"/>
    <property type="evidence" value="ECO:0007669"/>
    <property type="project" value="TreeGrafter"/>
</dbReference>
<comment type="similarity">
    <text evidence="1">Belongs to the membrane fusion protein (MFP) (TC 8.A.1) family.</text>
</comment>
<dbReference type="PANTHER" id="PTHR30469:SF15">
    <property type="entry name" value="HLYD FAMILY OF SECRETION PROTEINS"/>
    <property type="match status" value="1"/>
</dbReference>
<dbReference type="Proteomes" id="UP000000392">
    <property type="component" value="Chromosome"/>
</dbReference>
<name>A0AAN0UBK9_ACISD</name>
<evidence type="ECO:0000256" key="1">
    <source>
        <dbReference type="ARBA" id="ARBA00009477"/>
    </source>
</evidence>
<keyword evidence="3" id="KW-1133">Transmembrane helix</keyword>
<dbReference type="Gene3D" id="1.10.287.470">
    <property type="entry name" value="Helix hairpin bin"/>
    <property type="match status" value="1"/>
</dbReference>
<evidence type="ECO:0000259" key="6">
    <source>
        <dbReference type="Pfam" id="PF25954"/>
    </source>
</evidence>
<dbReference type="Pfam" id="PF25917">
    <property type="entry name" value="BSH_RND"/>
    <property type="match status" value="1"/>
</dbReference>
<organism evidence="7 8">
    <name type="scientific">Acinetobacter oleivorans (strain JCM 16667 / KCTC 23045 / DR1)</name>
    <dbReference type="NCBI Taxonomy" id="436717"/>
    <lineage>
        <taxon>Bacteria</taxon>
        <taxon>Pseudomonadati</taxon>
        <taxon>Pseudomonadota</taxon>
        <taxon>Gammaproteobacteria</taxon>
        <taxon>Moraxellales</taxon>
        <taxon>Moraxellaceae</taxon>
        <taxon>Acinetobacter</taxon>
    </lineage>
</organism>
<dbReference type="Pfam" id="PF25954">
    <property type="entry name" value="Beta-barrel_RND_2"/>
    <property type="match status" value="1"/>
</dbReference>
<evidence type="ECO:0000256" key="2">
    <source>
        <dbReference type="SAM" id="Coils"/>
    </source>
</evidence>
<proteinExistence type="inferred from homology"/>
<dbReference type="AlphaFoldDB" id="A0AAN0UBK9"/>
<accession>A0AAN0UBK9</accession>
<keyword evidence="2" id="KW-0175">Coiled coil</keyword>
<feature type="domain" description="Multidrug resistance protein MdtA-like alpha-helical hairpin" evidence="4">
    <location>
        <begin position="114"/>
        <end position="182"/>
    </location>
</feature>
<dbReference type="Gene3D" id="2.40.50.100">
    <property type="match status" value="1"/>
</dbReference>
<dbReference type="InterPro" id="IPR058792">
    <property type="entry name" value="Beta-barrel_RND_2"/>
</dbReference>
<reference evidence="7 8" key="1">
    <citation type="journal article" date="2010" name="J. Bacteriol.">
        <title>Complete genome sequence of the diesel-degrading Acinetobacter sp. strain DR1.</title>
        <authorList>
            <person name="Jung J."/>
            <person name="Baek J.H."/>
            <person name="Park W."/>
        </authorList>
    </citation>
    <scope>NUCLEOTIDE SEQUENCE [LARGE SCALE GENOMIC DNA]</scope>
    <source>
        <strain evidence="8">JCM 16667 / KCTC 23045 / DR1</strain>
    </source>
</reference>
<dbReference type="KEGG" id="acd:AOLE_01065"/>
<dbReference type="NCBIfam" id="TIGR01730">
    <property type="entry name" value="RND_mfp"/>
    <property type="match status" value="1"/>
</dbReference>
<dbReference type="SUPFAM" id="SSF111369">
    <property type="entry name" value="HlyD-like secretion proteins"/>
    <property type="match status" value="1"/>
</dbReference>
<dbReference type="InterPro" id="IPR058624">
    <property type="entry name" value="MdtA-like_HH"/>
</dbReference>
<gene>
    <name evidence="7" type="ordered locus">AOLE_01065</name>
</gene>
<evidence type="ECO:0000313" key="7">
    <source>
        <dbReference type="EMBL" id="ADI89116.1"/>
    </source>
</evidence>